<comment type="caution">
    <text evidence="2">The sequence shown here is derived from an EMBL/GenBank/DDBJ whole genome shotgun (WGS) entry which is preliminary data.</text>
</comment>
<reference evidence="2 3" key="1">
    <citation type="submission" date="2018-06" db="EMBL/GenBank/DDBJ databases">
        <authorList>
            <consortium name="Pathogen Informatics"/>
            <person name="Doyle S."/>
        </authorList>
    </citation>
    <scope>NUCLEOTIDE SEQUENCE [LARGE SCALE GENOMIC DNA]</scope>
    <source>
        <strain evidence="2 3">NCTC10254</strain>
    </source>
</reference>
<organism evidence="2 3">
    <name type="scientific">Corynebacterium matruchotii</name>
    <dbReference type="NCBI Taxonomy" id="43768"/>
    <lineage>
        <taxon>Bacteria</taxon>
        <taxon>Bacillati</taxon>
        <taxon>Actinomycetota</taxon>
        <taxon>Actinomycetes</taxon>
        <taxon>Mycobacteriales</taxon>
        <taxon>Corynebacteriaceae</taxon>
        <taxon>Corynebacterium</taxon>
    </lineage>
</organism>
<keyword evidence="1" id="KW-0732">Signal</keyword>
<evidence type="ECO:0000313" key="2">
    <source>
        <dbReference type="EMBL" id="SPW24176.1"/>
    </source>
</evidence>
<feature type="signal peptide" evidence="1">
    <location>
        <begin position="1"/>
        <end position="29"/>
    </location>
</feature>
<proteinExistence type="predicted"/>
<dbReference type="EMBL" id="UARK01000001">
    <property type="protein sequence ID" value="SPW24176.1"/>
    <property type="molecule type" value="Genomic_DNA"/>
</dbReference>
<accession>A0A8B4GUB5</accession>
<dbReference type="Proteomes" id="UP000249886">
    <property type="component" value="Unassembled WGS sequence"/>
</dbReference>
<gene>
    <name evidence="2" type="ORF">NCTC10254_00542</name>
</gene>
<dbReference type="AlphaFoldDB" id="A0A8B4GUB5"/>
<evidence type="ECO:0008006" key="4">
    <source>
        <dbReference type="Google" id="ProtNLM"/>
    </source>
</evidence>
<evidence type="ECO:0000256" key="1">
    <source>
        <dbReference type="SAM" id="SignalP"/>
    </source>
</evidence>
<protein>
    <recommendedName>
        <fullName evidence="4">Secreted protein</fullName>
    </recommendedName>
</protein>
<sequence length="128" mass="14355">MFMPKTVRTILAGTVAVATMLAATPVASARDIEETEVSAGGCIKYYISYLDKFDDFMMTIKYHKRGAMQCSIQLTPLDSDFGPAPRLRPRDDWPTTSGKLGKAYENTLYKWELLDDHDKVVNSGTFYS</sequence>
<evidence type="ECO:0000313" key="3">
    <source>
        <dbReference type="Proteomes" id="UP000249886"/>
    </source>
</evidence>
<feature type="chain" id="PRO_5032818383" description="Secreted protein" evidence="1">
    <location>
        <begin position="30"/>
        <end position="128"/>
    </location>
</feature>
<name>A0A8B4GUB5_9CORY</name>